<evidence type="ECO:0000259" key="1">
    <source>
        <dbReference type="Pfam" id="PF03724"/>
    </source>
</evidence>
<reference evidence="2 3" key="1">
    <citation type="journal article" date="2016" name="J. Microbiol.">
        <title>Dankookia rubra gen. nov., sp. nov., an alphaproteobacterium isolated from sediment of a shallow stream.</title>
        <authorList>
            <person name="Kim W.H."/>
            <person name="Kim D.H."/>
            <person name="Kang K."/>
            <person name="Ahn T.Y."/>
        </authorList>
    </citation>
    <scope>NUCLEOTIDE SEQUENCE [LARGE SCALE GENOMIC DNA]</scope>
    <source>
        <strain evidence="2 3">JCM30602</strain>
    </source>
</reference>
<dbReference type="InterPro" id="IPR038670">
    <property type="entry name" value="HslJ-like_sf"/>
</dbReference>
<organism evidence="2 3">
    <name type="scientific">Dankookia rubra</name>
    <dbReference type="NCBI Taxonomy" id="1442381"/>
    <lineage>
        <taxon>Bacteria</taxon>
        <taxon>Pseudomonadati</taxon>
        <taxon>Pseudomonadota</taxon>
        <taxon>Alphaproteobacteria</taxon>
        <taxon>Acetobacterales</taxon>
        <taxon>Roseomonadaceae</taxon>
        <taxon>Dankookia</taxon>
    </lineage>
</organism>
<dbReference type="Pfam" id="PF09619">
    <property type="entry name" value="YscW"/>
    <property type="match status" value="1"/>
</dbReference>
<dbReference type="InterPro" id="IPR053196">
    <property type="entry name" value="Lipoprotein_YbaY-like"/>
</dbReference>
<protein>
    <submittedName>
        <fullName evidence="2">META domain-containing protein</fullName>
    </submittedName>
</protein>
<dbReference type="Gene3D" id="2.40.128.270">
    <property type="match status" value="1"/>
</dbReference>
<dbReference type="PANTHER" id="PTHR38013:SF1">
    <property type="entry name" value="GLYCOPROTEIN_POLYSACCHARIDE METABOLISM"/>
    <property type="match status" value="1"/>
</dbReference>
<dbReference type="OrthoDB" id="9809132at2"/>
<evidence type="ECO:0000313" key="2">
    <source>
        <dbReference type="EMBL" id="TDH62461.1"/>
    </source>
</evidence>
<dbReference type="PANTHER" id="PTHR38013">
    <property type="entry name" value="GLYCOPROTEIN/POLYSACCHARIDE METABOLISM"/>
    <property type="match status" value="1"/>
</dbReference>
<gene>
    <name evidence="2" type="ORF">E2C06_11360</name>
</gene>
<accession>A0A4R5QII0</accession>
<comment type="caution">
    <text evidence="2">The sequence shown here is derived from an EMBL/GenBank/DDBJ whole genome shotgun (WGS) entry which is preliminary data.</text>
</comment>
<dbReference type="InterPro" id="IPR039366">
    <property type="entry name" value="Pilotin"/>
</dbReference>
<dbReference type="PROSITE" id="PS51257">
    <property type="entry name" value="PROKAR_LIPOPROTEIN"/>
    <property type="match status" value="1"/>
</dbReference>
<dbReference type="AlphaFoldDB" id="A0A4R5QII0"/>
<evidence type="ECO:0000313" key="3">
    <source>
        <dbReference type="Proteomes" id="UP000295096"/>
    </source>
</evidence>
<keyword evidence="3" id="KW-1185">Reference proteome</keyword>
<sequence length="252" mass="26338">MERRSVIMLAAGLAAAGCARAEAPAIRGIAPCRERMALPPGAVLAVALQDISRADAPAETLAEARIPVGGQVPVGFALPYDPARIQPNHTYAVRGTIGLEGRMIFRTGTIHPVLTRGAGKTAELRLVRVAAPAPAPVAGAAPPLVGPDWVAEDIDGRGVVDRVRSTLTFGADGGVSGSGGCNRIAGSYTLAGETIGFGQMISTMMACAPAVGEQERRFLQALAETRRWRITPEGWLLLLDAEAKPLARLVRH</sequence>
<feature type="domain" description="DUF306" evidence="1">
    <location>
        <begin position="143"/>
        <end position="248"/>
    </location>
</feature>
<dbReference type="Pfam" id="PF03724">
    <property type="entry name" value="META"/>
    <property type="match status" value="1"/>
</dbReference>
<dbReference type="InterPro" id="IPR005184">
    <property type="entry name" value="DUF306_Meta_HslJ"/>
</dbReference>
<dbReference type="Proteomes" id="UP000295096">
    <property type="component" value="Unassembled WGS sequence"/>
</dbReference>
<name>A0A4R5QII0_9PROT</name>
<proteinExistence type="predicted"/>
<dbReference type="EMBL" id="SMSJ01000011">
    <property type="protein sequence ID" value="TDH62461.1"/>
    <property type="molecule type" value="Genomic_DNA"/>
</dbReference>